<dbReference type="OrthoDB" id="972532at2759"/>
<dbReference type="EMBL" id="MNAD01000222">
    <property type="protein sequence ID" value="OJT14899.1"/>
    <property type="molecule type" value="Genomic_DNA"/>
</dbReference>
<evidence type="ECO:0000313" key="3">
    <source>
        <dbReference type="EMBL" id="OJT14899.1"/>
    </source>
</evidence>
<dbReference type="SUPFAM" id="SSF50978">
    <property type="entry name" value="WD40 repeat-like"/>
    <property type="match status" value="1"/>
</dbReference>
<dbReference type="PANTHER" id="PTHR44019:SF8">
    <property type="entry name" value="POC1 CENTRIOLAR PROTEIN HOMOLOG"/>
    <property type="match status" value="1"/>
</dbReference>
<dbReference type="AlphaFoldDB" id="A0A1M2W4W9"/>
<dbReference type="InterPro" id="IPR001680">
    <property type="entry name" value="WD40_rpt"/>
</dbReference>
<dbReference type="STRING" id="154538.A0A1M2W4W9"/>
<dbReference type="SMART" id="SM00320">
    <property type="entry name" value="WD40"/>
    <property type="match status" value="6"/>
</dbReference>
<accession>A0A1M2W4W9</accession>
<dbReference type="Gene3D" id="2.130.10.10">
    <property type="entry name" value="YVTN repeat-like/Quinoprotein amine dehydrogenase"/>
    <property type="match status" value="2"/>
</dbReference>
<organism evidence="3 4">
    <name type="scientific">Trametes pubescens</name>
    <name type="common">White-rot fungus</name>
    <dbReference type="NCBI Taxonomy" id="154538"/>
    <lineage>
        <taxon>Eukaryota</taxon>
        <taxon>Fungi</taxon>
        <taxon>Dikarya</taxon>
        <taxon>Basidiomycota</taxon>
        <taxon>Agaricomycotina</taxon>
        <taxon>Agaricomycetes</taxon>
        <taxon>Polyporales</taxon>
        <taxon>Polyporaceae</taxon>
        <taxon>Trametes</taxon>
    </lineage>
</organism>
<dbReference type="Proteomes" id="UP000184267">
    <property type="component" value="Unassembled WGS sequence"/>
</dbReference>
<dbReference type="InterPro" id="IPR036322">
    <property type="entry name" value="WD40_repeat_dom_sf"/>
</dbReference>
<dbReference type="Pfam" id="PF00400">
    <property type="entry name" value="WD40"/>
    <property type="match status" value="4"/>
</dbReference>
<dbReference type="PANTHER" id="PTHR44019">
    <property type="entry name" value="WD REPEAT-CONTAINING PROTEIN 55"/>
    <property type="match status" value="1"/>
</dbReference>
<evidence type="ECO:0000313" key="4">
    <source>
        <dbReference type="Proteomes" id="UP000184267"/>
    </source>
</evidence>
<dbReference type="InterPro" id="IPR050505">
    <property type="entry name" value="WDR55/POC1"/>
</dbReference>
<evidence type="ECO:0000256" key="2">
    <source>
        <dbReference type="ARBA" id="ARBA00022737"/>
    </source>
</evidence>
<protein>
    <submittedName>
        <fullName evidence="3">Vegetative incompatibility protein HET-E-1</fullName>
    </submittedName>
</protein>
<name>A0A1M2W4W9_TRAPU</name>
<proteinExistence type="predicted"/>
<gene>
    <name evidence="3" type="ORF">TRAPUB_8549</name>
</gene>
<sequence length="296" mass="32391">MITLSKTTDQSAQIQWMAGRICALVFSPNGQYLASAHGGAGVRVWFIGDSVLTGSLPVLKRNLPAPVVGAVAWSPDGTRIAAAHRDGKWIRIWTNASNKDPDEFVPPHDPQTRGTLPAAIAFVVFSPNGRLLAYGGERGHCHILNVGRAWCRLQTDLRGHNSYGTVSNAQFDAHSRLIVTCSDDKCGSACVWDARTGKLLMTVTRDGDDPVLVRDASFSPDGKLLLVAGKDGWLCLCGRLSVRLDDYGWRGVLTLDREIHSARFSPDGRSVWVLFLDGTVFVRELLDSNTEFKLFE</sequence>
<comment type="caution">
    <text evidence="3">The sequence shown here is derived from an EMBL/GenBank/DDBJ whole genome shotgun (WGS) entry which is preliminary data.</text>
</comment>
<evidence type="ECO:0000256" key="1">
    <source>
        <dbReference type="ARBA" id="ARBA00022574"/>
    </source>
</evidence>
<keyword evidence="1" id="KW-0853">WD repeat</keyword>
<keyword evidence="4" id="KW-1185">Reference proteome</keyword>
<reference evidence="3 4" key="1">
    <citation type="submission" date="2016-10" db="EMBL/GenBank/DDBJ databases">
        <title>Genome sequence of the basidiomycete white-rot fungus Trametes pubescens.</title>
        <authorList>
            <person name="Makela M.R."/>
            <person name="Granchi Z."/>
            <person name="Peng M."/>
            <person name="De Vries R.P."/>
            <person name="Grigoriev I."/>
            <person name="Riley R."/>
            <person name="Hilden K."/>
        </authorList>
    </citation>
    <scope>NUCLEOTIDE SEQUENCE [LARGE SCALE GENOMIC DNA]</scope>
    <source>
        <strain evidence="3 4">FBCC735</strain>
    </source>
</reference>
<dbReference type="InterPro" id="IPR015943">
    <property type="entry name" value="WD40/YVTN_repeat-like_dom_sf"/>
</dbReference>
<keyword evidence="2" id="KW-0677">Repeat</keyword>